<name>A0A2K6M7X9_RHIBE</name>
<evidence type="ECO:0000256" key="1">
    <source>
        <dbReference type="SAM" id="MobiDB-lite"/>
    </source>
</evidence>
<proteinExistence type="predicted"/>
<sequence>MAECCCTLPSGCRPAQKGQQLGFLPRNCVGPLHTSATPAAPAGGCDSLEYGGEVTPGPLVTSQKKLCIFPPRFLMPSEGLRSGVCHAFLLTSNCHWDQGLGAYIFLRVFISLTCVDLITLTLPSWKGPVTPQMSGQLQGRRRNRKSSFNSSTNKRND</sequence>
<reference evidence="2" key="2">
    <citation type="submission" date="2025-08" db="UniProtKB">
        <authorList>
            <consortium name="Ensembl"/>
        </authorList>
    </citation>
    <scope>IDENTIFICATION</scope>
</reference>
<dbReference type="AlphaFoldDB" id="A0A2K6M7X9"/>
<dbReference type="GeneTree" id="ENSGT00910000147086"/>
<evidence type="ECO:0000313" key="2">
    <source>
        <dbReference type="Ensembl" id="ENSRBIP00000031873.1"/>
    </source>
</evidence>
<evidence type="ECO:0000313" key="3">
    <source>
        <dbReference type="Proteomes" id="UP000233180"/>
    </source>
</evidence>
<dbReference type="OMA" id="NCHWDQG"/>
<dbReference type="Ensembl" id="ENSRBIT00000055842.1">
    <property type="protein sequence ID" value="ENSRBIP00000031873.1"/>
    <property type="gene ID" value="ENSRBIG00000039748.1"/>
</dbReference>
<feature type="region of interest" description="Disordered" evidence="1">
    <location>
        <begin position="130"/>
        <end position="157"/>
    </location>
</feature>
<protein>
    <submittedName>
        <fullName evidence="2">Uncharacterized protein</fullName>
    </submittedName>
</protein>
<keyword evidence="3" id="KW-1185">Reference proteome</keyword>
<feature type="compositionally biased region" description="Low complexity" evidence="1">
    <location>
        <begin position="146"/>
        <end position="157"/>
    </location>
</feature>
<organism evidence="2 3">
    <name type="scientific">Rhinopithecus bieti</name>
    <name type="common">Black snub-nosed monkey</name>
    <name type="synonym">Pygathrix bieti</name>
    <dbReference type="NCBI Taxonomy" id="61621"/>
    <lineage>
        <taxon>Eukaryota</taxon>
        <taxon>Metazoa</taxon>
        <taxon>Chordata</taxon>
        <taxon>Craniata</taxon>
        <taxon>Vertebrata</taxon>
        <taxon>Euteleostomi</taxon>
        <taxon>Mammalia</taxon>
        <taxon>Eutheria</taxon>
        <taxon>Euarchontoglires</taxon>
        <taxon>Primates</taxon>
        <taxon>Haplorrhini</taxon>
        <taxon>Catarrhini</taxon>
        <taxon>Cercopithecidae</taxon>
        <taxon>Colobinae</taxon>
        <taxon>Rhinopithecus</taxon>
    </lineage>
</organism>
<reference evidence="2" key="3">
    <citation type="submission" date="2025-09" db="UniProtKB">
        <authorList>
            <consortium name="Ensembl"/>
        </authorList>
    </citation>
    <scope>IDENTIFICATION</scope>
</reference>
<reference evidence="2 3" key="1">
    <citation type="submission" date="2016-06" db="EMBL/GenBank/DDBJ databases">
        <title>Genome of Rhinopithecus bieti.</title>
        <authorList>
            <person name="Wu"/>
            <person name="C.-I. and Zhang"/>
            <person name="Y."/>
        </authorList>
    </citation>
    <scope>NUCLEOTIDE SEQUENCE</scope>
</reference>
<dbReference type="Proteomes" id="UP000233180">
    <property type="component" value="Unassembled WGS sequence"/>
</dbReference>
<accession>A0A2K6M7X9</accession>